<accession>Q6SEA9</accession>
<dbReference type="eggNOG" id="ENOG5030ADQ">
    <property type="taxonomic scope" value="Bacteria"/>
</dbReference>
<dbReference type="EMBL" id="AE017198">
    <property type="protein sequence ID" value="AAS09526.1"/>
    <property type="molecule type" value="Genomic_DNA"/>
</dbReference>
<dbReference type="HOGENOM" id="CLU_147943_0_0_9"/>
<organism evidence="2 3">
    <name type="scientific">Lactobacillus johnsonii (strain CNCM I-12250 / La1 / NCC 533)</name>
    <dbReference type="NCBI Taxonomy" id="257314"/>
    <lineage>
        <taxon>Bacteria</taxon>
        <taxon>Bacillati</taxon>
        <taxon>Bacillota</taxon>
        <taxon>Bacilli</taxon>
        <taxon>Lactobacillales</taxon>
        <taxon>Lactobacillaceae</taxon>
        <taxon>Lactobacillus</taxon>
    </lineage>
</organism>
<reference evidence="2 3" key="2">
    <citation type="journal article" date="2004" name="Proc. Natl. Acad. Sci. U.S.A.">
        <title>The genome sequence of the probiotic intestinal bacterium Lactobacillus johnsonii NCC 533.</title>
        <authorList>
            <person name="Pridmore R.D."/>
            <person name="Berger B."/>
            <person name="Desiere F."/>
            <person name="Vilanova D."/>
            <person name="Barretto C."/>
            <person name="Pittet A.-C."/>
            <person name="Zwahlen M.-C."/>
            <person name="Rouvet M."/>
            <person name="Altermann E."/>
            <person name="Barrangou R."/>
            <person name="Mollet B."/>
            <person name="Mercenier A."/>
            <person name="Klaenhammer T."/>
            <person name="Arigoni F."/>
            <person name="Schell M.A."/>
        </authorList>
    </citation>
    <scope>NUCLEOTIDE SEQUENCE [LARGE SCALE GENOMIC DNA]</scope>
    <source>
        <strain evidence="3">CNCM I-1225 / La1 / NCC 533</strain>
        <strain evidence="2">NCC 533</strain>
    </source>
</reference>
<sequence>MNSKNNVTDNGELLNTFNENMSKRVPIQAALTRPLVEVVGKCFLLLSGSTEMVPESNESDNMIPRAVYQVRIIDKNTQLSIGTVLIIKIKNSRSIINEQQNQALLLGQEKNKVVAFDDLSHWYFNNAEGLSASNIRILDLTPQDAMKL</sequence>
<reference evidence="2" key="1">
    <citation type="journal article" date="2004" name="Appl. Environ. Microbiol.">
        <title>L-alanine auxotrophy of Lactobacillus johnsonii as demonstrated by physiological, genomic, and gene complementation approaches.</title>
        <authorList>
            <person name="van der Kaaij H."/>
            <person name="Desiere F."/>
            <person name="Mollet B."/>
            <person name="Germond J.E."/>
        </authorList>
    </citation>
    <scope>NUCLEOTIDE SEQUENCE</scope>
    <source>
        <strain evidence="2">NCC 533</strain>
    </source>
</reference>
<evidence type="ECO:0000313" key="3">
    <source>
        <dbReference type="Proteomes" id="UP000000581"/>
    </source>
</evidence>
<evidence type="ECO:0000313" key="2">
    <source>
        <dbReference type="EMBL" id="AAS09526.1"/>
    </source>
</evidence>
<protein>
    <submittedName>
        <fullName evidence="2">Uncharacterized protein</fullName>
    </submittedName>
</protein>
<dbReference type="Proteomes" id="UP000000581">
    <property type="component" value="Chromosome"/>
</dbReference>
<reference evidence="1" key="3">
    <citation type="journal article" date="2004" name="Virology">
        <title>The prophages of Lactobacillus johnsonii NCC 533: comparative genomics and transcription analysis.</title>
        <authorList>
            <person name="Ventura M."/>
            <person name="Canchaya C."/>
            <person name="Pridmore R.D."/>
            <person name="Brussow H."/>
        </authorList>
    </citation>
    <scope>NUCLEOTIDE SEQUENCE</scope>
    <source>
        <strain evidence="1">NCC 533</strain>
    </source>
</reference>
<accession>Q74I14</accession>
<dbReference type="AlphaFoldDB" id="Q74I14"/>
<dbReference type="KEGG" id="ljo:LJ_1754"/>
<name>Q74I14_LACJO</name>
<proteinExistence type="predicted"/>
<gene>
    <name evidence="2" type="ordered locus">LJ_1754</name>
    <name evidence="1" type="ORF">Ljo_1754</name>
</gene>
<dbReference type="EMBL" id="AY459534">
    <property type="protein sequence ID" value="AAR27402.1"/>
    <property type="molecule type" value="Genomic_DNA"/>
</dbReference>
<dbReference type="RefSeq" id="WP_011162424.1">
    <property type="nucleotide sequence ID" value="NC_005362.1"/>
</dbReference>
<evidence type="ECO:0000313" key="1">
    <source>
        <dbReference type="EMBL" id="AAR27402.1"/>
    </source>
</evidence>
<dbReference type="PATRIC" id="fig|257314.6.peg.1579"/>